<proteinExistence type="predicted"/>
<keyword evidence="9 10" id="KW-0472">Membrane</keyword>
<feature type="transmembrane region" description="Helical" evidence="10">
    <location>
        <begin position="374"/>
        <end position="397"/>
    </location>
</feature>
<evidence type="ECO:0000313" key="13">
    <source>
        <dbReference type="Proteomes" id="UP000270927"/>
    </source>
</evidence>
<dbReference type="GO" id="GO:0015297">
    <property type="term" value="F:antiporter activity"/>
    <property type="evidence" value="ECO:0007669"/>
    <property type="project" value="UniProtKB-KW"/>
</dbReference>
<dbReference type="InterPro" id="IPR038770">
    <property type="entry name" value="Na+/solute_symporter_sf"/>
</dbReference>
<dbReference type="Proteomes" id="UP000270927">
    <property type="component" value="Unassembled WGS sequence"/>
</dbReference>
<evidence type="ECO:0000256" key="8">
    <source>
        <dbReference type="ARBA" id="ARBA00023065"/>
    </source>
</evidence>
<feature type="transmembrane region" description="Helical" evidence="10">
    <location>
        <begin position="305"/>
        <end position="330"/>
    </location>
</feature>
<comment type="subcellular location">
    <subcellularLocation>
        <location evidence="1">Cell membrane</location>
        <topology evidence="1">Multi-pass membrane protein</topology>
    </subcellularLocation>
</comment>
<evidence type="ECO:0000256" key="6">
    <source>
        <dbReference type="ARBA" id="ARBA00022692"/>
    </source>
</evidence>
<evidence type="ECO:0000256" key="7">
    <source>
        <dbReference type="ARBA" id="ARBA00022989"/>
    </source>
</evidence>
<dbReference type="Pfam" id="PF02080">
    <property type="entry name" value="TrkA_C"/>
    <property type="match status" value="1"/>
</dbReference>
<sequence>MHPESLLIAGSFLLFLSIVITKLSTRLGIPALIIFLLVGMVAGHEKLGNIDFHDPMAAQLLGAITLSLILFTGGIETEYKHIRPILWSGIVLATVGILITTFSVGLFIWGVTTLWGGHIQFTLLEGLLMGSIIASTDAAAVFSIIRSKNIHLKANLSPLLELESGSNDTMAWFLMILFKTLLESKQAMSPMEAISTFVKEMVVGGLAGLLVGKLMLLILNKLRLTNRSLYPGLILAVIIFTYSATHFLHGNAFLAVYLAGLILGNKDFPHKKSIIQFCEGISWLMQIIMFIMLGLLVYPNQLLPIAGIGLLLSIFLMFIARPLSVFISLFFSKTLNFNHKVFISWVGLRGAVPIVFATYPLLAKINQADIMYHIVFFVVLTSILFQGTTLSPLAKWLQLEEPIVKKHPPSIQLSQEVASELIELVVPEGSSAIGKKIVQLSLPGNLLIMLIKRNGTFIIPRGDTVIAALDLLMIMAENRDAIDMIKERLGIID</sequence>
<evidence type="ECO:0000256" key="10">
    <source>
        <dbReference type="SAM" id="Phobius"/>
    </source>
</evidence>
<dbReference type="GO" id="GO:0005886">
    <property type="term" value="C:plasma membrane"/>
    <property type="evidence" value="ECO:0007669"/>
    <property type="project" value="UniProtKB-SubCell"/>
</dbReference>
<organism evidence="12 13">
    <name type="scientific">Candidatus Cardinium hertigii</name>
    <dbReference type="NCBI Taxonomy" id="247481"/>
    <lineage>
        <taxon>Bacteria</taxon>
        <taxon>Pseudomonadati</taxon>
        <taxon>Bacteroidota</taxon>
        <taxon>Cytophagia</taxon>
        <taxon>Cytophagales</taxon>
        <taxon>Amoebophilaceae</taxon>
        <taxon>Candidatus Cardinium</taxon>
    </lineage>
</organism>
<dbReference type="GO" id="GO:0008324">
    <property type="term" value="F:monoatomic cation transmembrane transporter activity"/>
    <property type="evidence" value="ECO:0007669"/>
    <property type="project" value="InterPro"/>
</dbReference>
<evidence type="ECO:0000256" key="3">
    <source>
        <dbReference type="ARBA" id="ARBA00022449"/>
    </source>
</evidence>
<dbReference type="SUPFAM" id="SSF116726">
    <property type="entry name" value="TrkA C-terminal domain-like"/>
    <property type="match status" value="1"/>
</dbReference>
<feature type="transmembrane region" description="Helical" evidence="10">
    <location>
        <begin position="121"/>
        <end position="145"/>
    </location>
</feature>
<keyword evidence="5" id="KW-0633">Potassium transport</keyword>
<name>A0A3N2QBC0_9BACT</name>
<dbReference type="NCBIfam" id="NF003716">
    <property type="entry name" value="PRK05326.1-3"/>
    <property type="match status" value="1"/>
</dbReference>
<evidence type="ECO:0000256" key="1">
    <source>
        <dbReference type="ARBA" id="ARBA00004651"/>
    </source>
</evidence>
<dbReference type="Pfam" id="PF00999">
    <property type="entry name" value="Na_H_Exchanger"/>
    <property type="match status" value="1"/>
</dbReference>
<feature type="domain" description="RCK C-terminal" evidence="11">
    <location>
        <begin position="408"/>
        <end position="491"/>
    </location>
</feature>
<evidence type="ECO:0000256" key="5">
    <source>
        <dbReference type="ARBA" id="ARBA00022538"/>
    </source>
</evidence>
<keyword evidence="8" id="KW-0406">Ion transport</keyword>
<dbReference type="RefSeq" id="WP_123663302.1">
    <property type="nucleotide sequence ID" value="NZ_RARA01000026.1"/>
</dbReference>
<dbReference type="InterPro" id="IPR006153">
    <property type="entry name" value="Cation/H_exchanger_TM"/>
</dbReference>
<feature type="transmembrane region" description="Helical" evidence="10">
    <location>
        <begin position="228"/>
        <end position="245"/>
    </location>
</feature>
<evidence type="ECO:0000256" key="9">
    <source>
        <dbReference type="ARBA" id="ARBA00023136"/>
    </source>
</evidence>
<dbReference type="Gene3D" id="3.30.70.1450">
    <property type="entry name" value="Regulator of K+ conductance, C-terminal domain"/>
    <property type="match status" value="1"/>
</dbReference>
<keyword evidence="7 10" id="KW-1133">Transmembrane helix</keyword>
<evidence type="ECO:0000256" key="4">
    <source>
        <dbReference type="ARBA" id="ARBA00022475"/>
    </source>
</evidence>
<keyword evidence="2" id="KW-0813">Transport</keyword>
<accession>A0A3N2QBC0</accession>
<feature type="transmembrane region" description="Helical" evidence="10">
    <location>
        <begin position="85"/>
        <end position="109"/>
    </location>
</feature>
<gene>
    <name evidence="12" type="ORF">EDM02_04220</name>
</gene>
<dbReference type="Gene3D" id="1.20.1530.20">
    <property type="match status" value="1"/>
</dbReference>
<feature type="transmembrane region" description="Helical" evidence="10">
    <location>
        <begin position="342"/>
        <end position="362"/>
    </location>
</feature>
<feature type="transmembrane region" description="Helical" evidence="10">
    <location>
        <begin position="28"/>
        <end position="44"/>
    </location>
</feature>
<dbReference type="EMBL" id="RARA01000026">
    <property type="protein sequence ID" value="ROT47070.1"/>
    <property type="molecule type" value="Genomic_DNA"/>
</dbReference>
<dbReference type="AlphaFoldDB" id="A0A3N2QBC0"/>
<keyword evidence="4" id="KW-1003">Cell membrane</keyword>
<protein>
    <submittedName>
        <fullName evidence="12">Potassium/proton antiporter</fullName>
    </submittedName>
</protein>
<dbReference type="NCBIfam" id="NF003715">
    <property type="entry name" value="PRK05326.1-2"/>
    <property type="match status" value="1"/>
</dbReference>
<keyword evidence="3" id="KW-0050">Antiport</keyword>
<keyword evidence="6 10" id="KW-0812">Transmembrane</keyword>
<dbReference type="InterPro" id="IPR036721">
    <property type="entry name" value="RCK_C_sf"/>
</dbReference>
<feature type="transmembrane region" description="Helical" evidence="10">
    <location>
        <begin position="56"/>
        <end position="73"/>
    </location>
</feature>
<dbReference type="PROSITE" id="PS51202">
    <property type="entry name" value="RCK_C"/>
    <property type="match status" value="1"/>
</dbReference>
<dbReference type="PANTHER" id="PTHR32507:SF7">
    <property type="entry name" value="K(+)_H(+) ANTIPORTER NHAP2"/>
    <property type="match status" value="1"/>
</dbReference>
<feature type="transmembrane region" description="Helical" evidence="10">
    <location>
        <begin position="280"/>
        <end position="299"/>
    </location>
</feature>
<keyword evidence="5" id="KW-0630">Potassium</keyword>
<evidence type="ECO:0000256" key="2">
    <source>
        <dbReference type="ARBA" id="ARBA00022448"/>
    </source>
</evidence>
<dbReference type="GO" id="GO:1902600">
    <property type="term" value="P:proton transmembrane transport"/>
    <property type="evidence" value="ECO:0007669"/>
    <property type="project" value="InterPro"/>
</dbReference>
<dbReference type="PANTHER" id="PTHR32507">
    <property type="entry name" value="NA(+)/H(+) ANTIPORTER 1"/>
    <property type="match status" value="1"/>
</dbReference>
<reference evidence="12 13" key="1">
    <citation type="submission" date="2018-09" db="EMBL/GenBank/DDBJ databases">
        <title>Comparative Genomics of Wolbachia-Cardinium Dual Endosymbiosis in a Plant-Parasitic Nematode.</title>
        <authorList>
            <person name="Brown A.M.V."/>
            <person name="Wasala S.K."/>
            <person name="Howe D.K."/>
            <person name="Peetz A.B."/>
            <person name="Zasada I.A."/>
            <person name="Denver D.R."/>
        </authorList>
    </citation>
    <scope>NUCLEOTIDE SEQUENCE [LARGE SCALE GENOMIC DNA]</scope>
    <source>
        <strain evidence="12 13">Pp_1</strain>
    </source>
</reference>
<dbReference type="GO" id="GO:0006813">
    <property type="term" value="P:potassium ion transport"/>
    <property type="evidence" value="ECO:0007669"/>
    <property type="project" value="UniProtKB-KW"/>
</dbReference>
<evidence type="ECO:0000313" key="12">
    <source>
        <dbReference type="EMBL" id="ROT47070.1"/>
    </source>
</evidence>
<dbReference type="InterPro" id="IPR006037">
    <property type="entry name" value="RCK_C"/>
</dbReference>
<evidence type="ECO:0000259" key="11">
    <source>
        <dbReference type="PROSITE" id="PS51202"/>
    </source>
</evidence>
<comment type="caution">
    <text evidence="12">The sequence shown here is derived from an EMBL/GenBank/DDBJ whole genome shotgun (WGS) entry which is preliminary data.</text>
</comment>
<keyword evidence="13" id="KW-1185">Reference proteome</keyword>
<dbReference type="OrthoDB" id="9810759at2"/>